<dbReference type="PANTHER" id="PTHR42788:SF20">
    <property type="entry name" value="ABC TRANSPORTER ATP-BINDING PROTEIN"/>
    <property type="match status" value="1"/>
</dbReference>
<dbReference type="InterPro" id="IPR027417">
    <property type="entry name" value="P-loop_NTPase"/>
</dbReference>
<feature type="domain" description="ABC transporter" evidence="4">
    <location>
        <begin position="7"/>
        <end position="229"/>
    </location>
</feature>
<comment type="caution">
    <text evidence="5">The sequence shown here is derived from an EMBL/GenBank/DDBJ whole genome shotgun (WGS) entry which is preliminary data.</text>
</comment>
<accession>A0A8J3DCL6</accession>
<evidence type="ECO:0000256" key="1">
    <source>
        <dbReference type="ARBA" id="ARBA00022448"/>
    </source>
</evidence>
<dbReference type="PROSITE" id="PS50893">
    <property type="entry name" value="ABC_TRANSPORTER_2"/>
    <property type="match status" value="1"/>
</dbReference>
<evidence type="ECO:0000256" key="2">
    <source>
        <dbReference type="ARBA" id="ARBA00022741"/>
    </source>
</evidence>
<reference evidence="5" key="2">
    <citation type="submission" date="2020-09" db="EMBL/GenBank/DDBJ databases">
        <authorList>
            <person name="Sun Q."/>
            <person name="Kim S."/>
        </authorList>
    </citation>
    <scope>NUCLEOTIDE SEQUENCE</scope>
    <source>
        <strain evidence="5">KCTC 12870</strain>
    </source>
</reference>
<keyword evidence="6" id="KW-1185">Reference proteome</keyword>
<dbReference type="AlphaFoldDB" id="A0A8J3DCL6"/>
<dbReference type="EMBL" id="BMXG01000001">
    <property type="protein sequence ID" value="GHB89888.1"/>
    <property type="molecule type" value="Genomic_DNA"/>
</dbReference>
<evidence type="ECO:0000313" key="6">
    <source>
        <dbReference type="Proteomes" id="UP000642829"/>
    </source>
</evidence>
<keyword evidence="1" id="KW-0813">Transport</keyword>
<dbReference type="InterPro" id="IPR003439">
    <property type="entry name" value="ABC_transporter-like_ATP-bd"/>
</dbReference>
<dbReference type="CDD" id="cd03293">
    <property type="entry name" value="ABC_NrtD_SsuB_transporters"/>
    <property type="match status" value="1"/>
</dbReference>
<dbReference type="PANTHER" id="PTHR42788">
    <property type="entry name" value="TAURINE IMPORT ATP-BINDING PROTEIN-RELATED"/>
    <property type="match status" value="1"/>
</dbReference>
<keyword evidence="2" id="KW-0547">Nucleotide-binding</keyword>
<protein>
    <submittedName>
        <fullName evidence="5">Nitrate/sulfonate/bicarbonate ABC transporter ATP-binding protein</fullName>
    </submittedName>
</protein>
<dbReference type="Proteomes" id="UP000642829">
    <property type="component" value="Unassembled WGS sequence"/>
</dbReference>
<evidence type="ECO:0000256" key="3">
    <source>
        <dbReference type="ARBA" id="ARBA00022840"/>
    </source>
</evidence>
<gene>
    <name evidence="5" type="ORF">GCM10007047_00520</name>
</gene>
<name>A0A8J3DCL6_9BACT</name>
<reference evidence="5" key="1">
    <citation type="journal article" date="2014" name="Int. J. Syst. Evol. Microbiol.">
        <title>Complete genome sequence of Corynebacterium casei LMG S-19264T (=DSM 44701T), isolated from a smear-ripened cheese.</title>
        <authorList>
            <consortium name="US DOE Joint Genome Institute (JGI-PGF)"/>
            <person name="Walter F."/>
            <person name="Albersmeier A."/>
            <person name="Kalinowski J."/>
            <person name="Ruckert C."/>
        </authorList>
    </citation>
    <scope>NUCLEOTIDE SEQUENCE</scope>
    <source>
        <strain evidence="5">KCTC 12870</strain>
    </source>
</reference>
<dbReference type="RefSeq" id="WP_189510556.1">
    <property type="nucleotide sequence ID" value="NZ_BMXG01000001.1"/>
</dbReference>
<evidence type="ECO:0000259" key="4">
    <source>
        <dbReference type="PROSITE" id="PS50893"/>
    </source>
</evidence>
<dbReference type="Pfam" id="PF00005">
    <property type="entry name" value="ABC_tran"/>
    <property type="match status" value="1"/>
</dbReference>
<sequence length="256" mass="28594">MTTKPQLRIINVSKRYANGSAVLDDFSLDIANDDFVAFIGPRGCGKSTILRLLAGLTPLSGGNIEHLGGEEIHRRTSFIFQEPTLLPWRTVESNIRLPLELRGASKDEQEDQAHEIMKLWELSHVSERYPLQLSAGMKTRASLARGLATAPRCLLLDEPFAALDAITRNKLCVELMRVREKRHFTACLVTHSAAEAVFLANRVIVLTANPGRVAEIIEVPETHPRKLAWRETNAFQEALNQVRNALNRVQEAAKQS</sequence>
<dbReference type="InterPro" id="IPR017871">
    <property type="entry name" value="ABC_transporter-like_CS"/>
</dbReference>
<dbReference type="Gene3D" id="3.40.50.300">
    <property type="entry name" value="P-loop containing nucleotide triphosphate hydrolases"/>
    <property type="match status" value="1"/>
</dbReference>
<dbReference type="InterPro" id="IPR050166">
    <property type="entry name" value="ABC_transporter_ATP-bind"/>
</dbReference>
<dbReference type="GO" id="GO:0005524">
    <property type="term" value="F:ATP binding"/>
    <property type="evidence" value="ECO:0007669"/>
    <property type="project" value="UniProtKB-KW"/>
</dbReference>
<organism evidence="5 6">
    <name type="scientific">Cerasicoccus arenae</name>
    <dbReference type="NCBI Taxonomy" id="424488"/>
    <lineage>
        <taxon>Bacteria</taxon>
        <taxon>Pseudomonadati</taxon>
        <taxon>Verrucomicrobiota</taxon>
        <taxon>Opitutia</taxon>
        <taxon>Puniceicoccales</taxon>
        <taxon>Cerasicoccaceae</taxon>
        <taxon>Cerasicoccus</taxon>
    </lineage>
</organism>
<dbReference type="GO" id="GO:0016887">
    <property type="term" value="F:ATP hydrolysis activity"/>
    <property type="evidence" value="ECO:0007669"/>
    <property type="project" value="InterPro"/>
</dbReference>
<proteinExistence type="predicted"/>
<evidence type="ECO:0000313" key="5">
    <source>
        <dbReference type="EMBL" id="GHB89888.1"/>
    </source>
</evidence>
<dbReference type="PROSITE" id="PS00211">
    <property type="entry name" value="ABC_TRANSPORTER_1"/>
    <property type="match status" value="1"/>
</dbReference>
<keyword evidence="3 5" id="KW-0067">ATP-binding</keyword>
<dbReference type="InterPro" id="IPR003593">
    <property type="entry name" value="AAA+_ATPase"/>
</dbReference>
<dbReference type="SMART" id="SM00382">
    <property type="entry name" value="AAA"/>
    <property type="match status" value="1"/>
</dbReference>
<dbReference type="SUPFAM" id="SSF52540">
    <property type="entry name" value="P-loop containing nucleoside triphosphate hydrolases"/>
    <property type="match status" value="1"/>
</dbReference>